<accession>A0ACC2XK07</accession>
<evidence type="ECO:0000313" key="2">
    <source>
        <dbReference type="Proteomes" id="UP001243375"/>
    </source>
</evidence>
<protein>
    <submittedName>
        <fullName evidence="1">Uncharacterized protein</fullName>
    </submittedName>
</protein>
<keyword evidence="2" id="KW-1185">Reference proteome</keyword>
<name>A0ACC2XK07_9TREE</name>
<comment type="caution">
    <text evidence="1">The sequence shown here is derived from an EMBL/GenBank/DDBJ whole genome shotgun (WGS) entry which is preliminary data.</text>
</comment>
<organism evidence="1 2">
    <name type="scientific">Naganishia vaughanmartiniae</name>
    <dbReference type="NCBI Taxonomy" id="1424756"/>
    <lineage>
        <taxon>Eukaryota</taxon>
        <taxon>Fungi</taxon>
        <taxon>Dikarya</taxon>
        <taxon>Basidiomycota</taxon>
        <taxon>Agaricomycotina</taxon>
        <taxon>Tremellomycetes</taxon>
        <taxon>Filobasidiales</taxon>
        <taxon>Filobasidiaceae</taxon>
        <taxon>Naganishia</taxon>
    </lineage>
</organism>
<dbReference type="Proteomes" id="UP001243375">
    <property type="component" value="Unassembled WGS sequence"/>
</dbReference>
<proteinExistence type="predicted"/>
<evidence type="ECO:0000313" key="1">
    <source>
        <dbReference type="EMBL" id="KAJ9124345.1"/>
    </source>
</evidence>
<reference evidence="1" key="1">
    <citation type="submission" date="2023-04" db="EMBL/GenBank/DDBJ databases">
        <title>Draft Genome sequencing of Naganishia species isolated from polar environments using Oxford Nanopore Technology.</title>
        <authorList>
            <person name="Leo P."/>
            <person name="Venkateswaran K."/>
        </authorList>
    </citation>
    <scope>NUCLEOTIDE SEQUENCE</scope>
    <source>
        <strain evidence="1">MNA-CCFEE 5425</strain>
    </source>
</reference>
<dbReference type="EMBL" id="JASBWU010000002">
    <property type="protein sequence ID" value="KAJ9124345.1"/>
    <property type="molecule type" value="Genomic_DNA"/>
</dbReference>
<sequence>MYKGCHQLWPDAVGWEGSSAYPSYRVHVTGDPRAVDLVTRTRAHGRESSAPIHVDSLPLVDRYPIYNANAPGFTTTGPSRSPQQSNEGSKRFVSTGARPRSRKKRAVEDDKAPQGVARQIVLFGMLVRKAVDEKQVSADTIRMNAMAALEYEKKVEAKRVAAAPPAPVKVGLFAASRPALNQEHNTIVITDLHQLGIAGIVRLLVSTRSSAVFLTCHSGGENNAFETPGETGKASSSSDSAETPPVKKATGYGMFRKK</sequence>
<gene>
    <name evidence="1" type="ORF">QFC22_001145</name>
</gene>